<dbReference type="Gene3D" id="3.40.50.300">
    <property type="entry name" value="P-loop containing nucleotide triphosphate hydrolases"/>
    <property type="match status" value="1"/>
</dbReference>
<evidence type="ECO:0000256" key="1">
    <source>
        <dbReference type="ARBA" id="ARBA00022741"/>
    </source>
</evidence>
<dbReference type="InterPro" id="IPR027417">
    <property type="entry name" value="P-loop_NTPase"/>
</dbReference>
<evidence type="ECO:0000313" key="6">
    <source>
        <dbReference type="Proteomes" id="UP000325440"/>
    </source>
</evidence>
<dbReference type="PROSITE" id="PS00410">
    <property type="entry name" value="G_DYNAMIN_1"/>
    <property type="match status" value="1"/>
</dbReference>
<dbReference type="GO" id="GO:0003924">
    <property type="term" value="F:GTPase activity"/>
    <property type="evidence" value="ECO:0007669"/>
    <property type="project" value="InterPro"/>
</dbReference>
<dbReference type="EMBL" id="CABPRJ010002379">
    <property type="protein sequence ID" value="VVC44411.1"/>
    <property type="molecule type" value="Genomic_DNA"/>
</dbReference>
<dbReference type="GO" id="GO:0016020">
    <property type="term" value="C:membrane"/>
    <property type="evidence" value="ECO:0007669"/>
    <property type="project" value="TreeGrafter"/>
</dbReference>
<dbReference type="GO" id="GO:0005739">
    <property type="term" value="C:mitochondrion"/>
    <property type="evidence" value="ECO:0007669"/>
    <property type="project" value="TreeGrafter"/>
</dbReference>
<feature type="domain" description="Dynamin-type G" evidence="4">
    <location>
        <begin position="55"/>
        <end position="331"/>
    </location>
</feature>
<keyword evidence="6" id="KW-1185">Reference proteome</keyword>
<dbReference type="PANTHER" id="PTHR11566">
    <property type="entry name" value="DYNAMIN"/>
    <property type="match status" value="1"/>
</dbReference>
<evidence type="ECO:0000256" key="3">
    <source>
        <dbReference type="RuleBase" id="RU003932"/>
    </source>
</evidence>
<dbReference type="InterPro" id="IPR030381">
    <property type="entry name" value="G_DYNAMIN_dom"/>
</dbReference>
<dbReference type="PRINTS" id="PR00195">
    <property type="entry name" value="DYNAMIN"/>
</dbReference>
<dbReference type="GO" id="GO:0006897">
    <property type="term" value="P:endocytosis"/>
    <property type="evidence" value="ECO:0007669"/>
    <property type="project" value="TreeGrafter"/>
</dbReference>
<accession>A0A5E4NPA8</accession>
<dbReference type="AlphaFoldDB" id="A0A5E4NPA8"/>
<dbReference type="OrthoDB" id="5061070at2759"/>
<dbReference type="GO" id="GO:0048312">
    <property type="term" value="P:intracellular distribution of mitochondria"/>
    <property type="evidence" value="ECO:0007669"/>
    <property type="project" value="TreeGrafter"/>
</dbReference>
<sequence>MNLSKVIQTLHNTFSIADESPNVDQHQIQLNPMDSLITVMNKLQDIFSTTDRSQNIDLPQIVVVGSQSSGKSSVLESLVGKSFLPRGTGIVTRTPLVLHLINPTTIKTENLRSPHLKDWATFHHKPNMIFYDFNKVRKEIEERTIELAGDKKNITNKPIVVNIYSRHLYNLSFVDLPGLTQIAVQDQPKNIKQQIEKLNLHYISNPNSIILAVVAANVDIACSESLLIAKSVDPDGDRTIAVVTKIDIMDAGTDATDCLSGKIIPVKLGIVGVINRSQKDVNKNKSIEQSREEEKKFFQERYANIADKHGTGVLGKRLQCLLIKKIKETFPDLKRQLYDQNMHYGALVKQFKEFTDNYDQSLLDLIMKTAIGYKACLDGQINNTSMMSLKSGARIACYFKSNFKKEIEDIDPLYGLSSDVIINVIQNASGTNMGVFMPTQAFNHLVKNQLRLMEAPSLNCVTFVYEVLISNIYNLDDDLSRELQRYPKLLEKIREVLLDLLNQYKPKTLESVSKLIRCQEAYINTSHPDFIEAVTESDEYRKLFIRVHKGSIPKTVPLGYEYLSNVSLIKGDKNVFSEFVNTEEFVLESRAEMLTLFIECYFKVIRKIIQDSVPKTIIRIRE</sequence>
<dbReference type="InterPro" id="IPR045063">
    <property type="entry name" value="Dynamin_N"/>
</dbReference>
<dbReference type="InterPro" id="IPR001401">
    <property type="entry name" value="Dynamin_GTPase"/>
</dbReference>
<dbReference type="PROSITE" id="PS51718">
    <property type="entry name" value="G_DYNAMIN_2"/>
    <property type="match status" value="1"/>
</dbReference>
<organism evidence="5 6">
    <name type="scientific">Cinara cedri</name>
    <dbReference type="NCBI Taxonomy" id="506608"/>
    <lineage>
        <taxon>Eukaryota</taxon>
        <taxon>Metazoa</taxon>
        <taxon>Ecdysozoa</taxon>
        <taxon>Arthropoda</taxon>
        <taxon>Hexapoda</taxon>
        <taxon>Insecta</taxon>
        <taxon>Pterygota</taxon>
        <taxon>Neoptera</taxon>
        <taxon>Paraneoptera</taxon>
        <taxon>Hemiptera</taxon>
        <taxon>Sternorrhyncha</taxon>
        <taxon>Aphidomorpha</taxon>
        <taxon>Aphidoidea</taxon>
        <taxon>Aphididae</taxon>
        <taxon>Lachninae</taxon>
        <taxon>Cinara</taxon>
    </lineage>
</organism>
<gene>
    <name evidence="5" type="ORF">CINCED_3A003541</name>
</gene>
<proteinExistence type="inferred from homology"/>
<evidence type="ECO:0000256" key="2">
    <source>
        <dbReference type="ARBA" id="ARBA00023134"/>
    </source>
</evidence>
<dbReference type="PANTHER" id="PTHR11566:SF21">
    <property type="entry name" value="DYNAMIN RELATED PROTEIN 1, ISOFORM A"/>
    <property type="match status" value="1"/>
</dbReference>
<evidence type="ECO:0000259" key="4">
    <source>
        <dbReference type="PROSITE" id="PS51718"/>
    </source>
</evidence>
<name>A0A5E4NPA8_9HEMI</name>
<keyword evidence="1 3" id="KW-0547">Nucleotide-binding</keyword>
<reference evidence="5 6" key="1">
    <citation type="submission" date="2019-08" db="EMBL/GenBank/DDBJ databases">
        <authorList>
            <person name="Alioto T."/>
            <person name="Alioto T."/>
            <person name="Gomez Garrido J."/>
        </authorList>
    </citation>
    <scope>NUCLEOTIDE SEQUENCE [LARGE SCALE GENOMIC DNA]</scope>
</reference>
<dbReference type="SUPFAM" id="SSF52540">
    <property type="entry name" value="P-loop containing nucleoside triphosphate hydrolases"/>
    <property type="match status" value="1"/>
</dbReference>
<dbReference type="GO" id="GO:0000266">
    <property type="term" value="P:mitochondrial fission"/>
    <property type="evidence" value="ECO:0007669"/>
    <property type="project" value="TreeGrafter"/>
</dbReference>
<dbReference type="Pfam" id="PF00350">
    <property type="entry name" value="Dynamin_N"/>
    <property type="match status" value="1"/>
</dbReference>
<dbReference type="GO" id="GO:0005874">
    <property type="term" value="C:microtubule"/>
    <property type="evidence" value="ECO:0007669"/>
    <property type="project" value="TreeGrafter"/>
</dbReference>
<dbReference type="SMART" id="SM00053">
    <property type="entry name" value="DYNc"/>
    <property type="match status" value="1"/>
</dbReference>
<dbReference type="GO" id="GO:0005525">
    <property type="term" value="F:GTP binding"/>
    <property type="evidence" value="ECO:0007669"/>
    <property type="project" value="UniProtKB-KW"/>
</dbReference>
<dbReference type="Pfam" id="PF01031">
    <property type="entry name" value="Dynamin_M"/>
    <property type="match status" value="1"/>
</dbReference>
<dbReference type="CDD" id="cd08771">
    <property type="entry name" value="DLP_1"/>
    <property type="match status" value="1"/>
</dbReference>
<dbReference type="InterPro" id="IPR000375">
    <property type="entry name" value="Dynamin_stalk"/>
</dbReference>
<dbReference type="InterPro" id="IPR022812">
    <property type="entry name" value="Dynamin"/>
</dbReference>
<dbReference type="GO" id="GO:0008017">
    <property type="term" value="F:microtubule binding"/>
    <property type="evidence" value="ECO:0007669"/>
    <property type="project" value="TreeGrafter"/>
</dbReference>
<evidence type="ECO:0000313" key="5">
    <source>
        <dbReference type="EMBL" id="VVC44411.1"/>
    </source>
</evidence>
<dbReference type="Proteomes" id="UP000325440">
    <property type="component" value="Unassembled WGS sequence"/>
</dbReference>
<keyword evidence="2 3" id="KW-0342">GTP-binding</keyword>
<protein>
    <submittedName>
        <fullName evidence="5">Dynamin-type guanine nucleotide-binding (G) domain,Dynamin, GTPase region, conserved site,Dynamin</fullName>
    </submittedName>
</protein>
<dbReference type="InterPro" id="IPR019762">
    <property type="entry name" value="Dynamin_GTPase_CS"/>
</dbReference>
<dbReference type="GO" id="GO:0016559">
    <property type="term" value="P:peroxisome fission"/>
    <property type="evidence" value="ECO:0007669"/>
    <property type="project" value="TreeGrafter"/>
</dbReference>
<comment type="similarity">
    <text evidence="3">Belongs to the TRAFAC class dynamin-like GTPase superfamily. Dynamin/Fzo/YdjA family.</text>
</comment>
<dbReference type="Gene3D" id="1.20.120.1240">
    <property type="entry name" value="Dynamin, middle domain"/>
    <property type="match status" value="1"/>
</dbReference>